<reference evidence="2 3" key="1">
    <citation type="journal article" date="2017" name="Antonie Van Leeuwenhoek">
        <title>Phylogenomic resolution of the bacterial genus Pantoea and its relationship with Erwinia and Tatumella.</title>
        <authorList>
            <person name="Palmer M."/>
            <person name="Steenkamp E.T."/>
            <person name="Coetzee M.P."/>
            <person name="Chan W.Y."/>
            <person name="van Zyl E."/>
            <person name="De Maayer P."/>
            <person name="Coutinho T.A."/>
            <person name="Blom J."/>
            <person name="Smits T.H."/>
            <person name="Duffy B."/>
            <person name="Venter S.N."/>
        </authorList>
    </citation>
    <scope>NUCLEOTIDE SEQUENCE [LARGE SCALE GENOMIC DNA]</scope>
    <source>
        <strain evidence="2 3">LMG 26277</strain>
    </source>
</reference>
<name>A0A1X1DC59_9GAMM</name>
<dbReference type="OrthoDB" id="8610050at2"/>
<dbReference type="STRING" id="1076551.HA48_06005"/>
<dbReference type="SMART" id="SM00869">
    <property type="entry name" value="Autotransporter"/>
    <property type="match status" value="1"/>
</dbReference>
<feature type="domain" description="Autotransporter" evidence="1">
    <location>
        <begin position="1723"/>
        <end position="2005"/>
    </location>
</feature>
<dbReference type="InterPro" id="IPR012332">
    <property type="entry name" value="Autotransporter_pectin_lyase_C"/>
</dbReference>
<dbReference type="RefSeq" id="WP_128600234.1">
    <property type="nucleotide sequence ID" value="NZ_MLFS01000011.1"/>
</dbReference>
<dbReference type="InterPro" id="IPR005546">
    <property type="entry name" value="Autotransporte_beta"/>
</dbReference>
<organism evidence="2 3">
    <name type="scientific">Pantoea wallisii</name>
    <dbReference type="NCBI Taxonomy" id="1076551"/>
    <lineage>
        <taxon>Bacteria</taxon>
        <taxon>Pseudomonadati</taxon>
        <taxon>Pseudomonadota</taxon>
        <taxon>Gammaproteobacteria</taxon>
        <taxon>Enterobacterales</taxon>
        <taxon>Erwiniaceae</taxon>
        <taxon>Pantoea</taxon>
    </lineage>
</organism>
<dbReference type="PROSITE" id="PS51208">
    <property type="entry name" value="AUTOTRANSPORTER"/>
    <property type="match status" value="1"/>
</dbReference>
<evidence type="ECO:0000259" key="1">
    <source>
        <dbReference type="PROSITE" id="PS51208"/>
    </source>
</evidence>
<evidence type="ECO:0000313" key="3">
    <source>
        <dbReference type="Proteomes" id="UP000193104"/>
    </source>
</evidence>
<dbReference type="Gene3D" id="2.160.20.20">
    <property type="match status" value="1"/>
</dbReference>
<comment type="caution">
    <text evidence="2">The sequence shown here is derived from an EMBL/GenBank/DDBJ whole genome shotgun (WGS) entry which is preliminary data.</text>
</comment>
<proteinExistence type="predicted"/>
<gene>
    <name evidence="2" type="ORF">HA48_06005</name>
</gene>
<accession>A0A1X1DC59</accession>
<protein>
    <submittedName>
        <fullName evidence="2">Autotransporter outer membrane beta-barrel domain-containing protein</fullName>
    </submittedName>
</protein>
<dbReference type="SUPFAM" id="SSF103515">
    <property type="entry name" value="Autotransporter"/>
    <property type="match status" value="1"/>
</dbReference>
<dbReference type="GO" id="GO:0019867">
    <property type="term" value="C:outer membrane"/>
    <property type="evidence" value="ECO:0007669"/>
    <property type="project" value="InterPro"/>
</dbReference>
<evidence type="ECO:0000313" key="2">
    <source>
        <dbReference type="EMBL" id="ORM74130.1"/>
    </source>
</evidence>
<dbReference type="InterPro" id="IPR006315">
    <property type="entry name" value="OM_autotransptr_brl_dom"/>
</dbReference>
<dbReference type="InterPro" id="IPR036709">
    <property type="entry name" value="Autotransporte_beta_dom_sf"/>
</dbReference>
<dbReference type="Proteomes" id="UP000193104">
    <property type="component" value="Unassembled WGS sequence"/>
</dbReference>
<dbReference type="Gene3D" id="2.40.128.130">
    <property type="entry name" value="Autotransporter beta-domain"/>
    <property type="match status" value="1"/>
</dbReference>
<dbReference type="Pfam" id="PF03797">
    <property type="entry name" value="Autotransporter"/>
    <property type="match status" value="1"/>
</dbReference>
<keyword evidence="3" id="KW-1185">Reference proteome</keyword>
<dbReference type="NCBIfam" id="TIGR01414">
    <property type="entry name" value="autotrans_barl"/>
    <property type="match status" value="1"/>
</dbReference>
<sequence>MFKLNPVLLSLIATQGLIFPVLPAAAVVLRPFTPEVNDNKYGAHCLCNGSTQTLSGLPRFTVGESGTRPVTLGELQTVGRIVDDDVIGKPRIQLGAQNYNIGVPDYETDSYTIYQVYNSAEIVDIPVIGSETAVPDYYDVNDKQYINTRVASVSNGTMNIDIGQYGAAADSATNSWSMAAKQSQLFAATRKGQINWNANNRITFTAATPPYGGDRLAFDAGGIVDYAGLFDIPTLDGGSTSYYVSNLTQLRQYNDWLIDLITSGIISPERYNAEFNKAFTLREGRVVYRMSTNNIDDEVAAALGDQVVLSAEGRNARVSINRGKTLEVKNSASEVMRASHGAKAVINGTLSTSNAFSSEAGALALTYGARGINNGVINSGFFTNADGTGVSADSLGYAGTAVRAIYNSHFRNNGVLNIHIGAAPWGTRGLFLGDSSAVNHGNINLGITNVANGSSASAVSFSGEGRFVNAADGTLYIGRAPQNARGDSSEDVAVSLDGGVSAISGLLDSSAINEGHIVIGSKVENAVGMRVEAGPNATSLNHGVIDVNGQAQPLPRENIAMLAIDSGSGGKVGNTGTINLNGYNSTGLKVIASQGNSAHAFSSGAINVPGDGDRFGSGNNTAVWVTGEPGGSASADLSGPIRLSGRMGIGIRAEGNATVNVSAAAIPVSTGSDSSLDSHQISFYTKGPNARINLPANGSYATSVYNGTIFRVEAGADFAGDGLTLSTNSPFASGVNGSGAGTDVRSGNVTLNIADFANGLEISDGAHATIERAAQIHLNGQYASVAIADGNTFTLQGAVINPLTQFNADTLLTNYADIHGSAREQVPFTVRNHAQMYNYGDITLEGAGVTAITAQYGARLVNRGDITILHSGRGLFADGNPERSDGVTLTEIDNTGTLNVHNDAAATGSSVGITAYHQLGRAVQNGTINLYGERAIGGSAFAGGRLTLGADSRVNFYDARQVGYRAVDPGTRLIVNGSDIDVSGEEALLYEIRNGAWLYHQGFGNVTLSGTNAGGVLVSGSDALVSSTDRYLVTGSGATALRASDRAQGIISNSIVLNGSNTTGAVASGDETEVYAASTITGSGSGATALEVSGGARLFNQDQGVVDLSGANSTGARVHDGGNFINRGRIHLASGIGVDVSSGYGQYVPVDSELRVDDGIAALRTGSGGDMMIYGDGQGASTLAAHGSADGLLLDSGAQRFEANDIVIGAYGSGSALNNRAGISDIYLHNVRLEANGGTGIRSATSFDPGGSAQISVRSGGTGYRFENTDGSTSSSDLVIGPDYRIDVYGTGTGVRANTSGRVIAQGAITLHDTNGGSAIVTRTASEVINQGIISSESRVSPLIDLRGGETLFINQGTINAPYADQTVVAGGATDDVIALLEGQVVGEVNTGNGRDTLQVSGGTLDGSLTMGNGAGNQAMVQNISLANTRHITSNGGAGSTLTLSEIDARGGSFSHDDLSQGTNLGAGWSTLNFNNARWTLTDNLRLAHSTINIDAGSTLFAGNNVQPLLQGGTNDSLVVNNAGNLDLTNGGNTAANTLTINGDLASAGGRLTLNSAATQSDRLLVNGNVSGTTLIEDTLRGAPLMDVNRDGVIAANEGVSLAQVSGSGSAGSVVLRNGYVASGPWQYSLYSFAPGSSDASQRAVSGSGSNFRDYRLANTFVCEDGALCQPQTGSTSRAVRPAVTPQVPAWISAPVGLAYYSLAVTDDLHKRLGELRQQQGVDESPAGEMFIRYIGSNLTYQSQRQLADYGYDFDLDYSAVQLGGNLIQADGVTDSLRGGIAYTRGNTRIRPHAADGYSTTSFDSDTVSLYGTWLRESGMYVDGSLSWGWYRGETDIARQKEVASPKGNGWTASIESGYPFTFANGVRLEPQAQLTWLQVKMDSFTDRDRTRVSFNDYDQTVARLGARVDRTWQDSSQNQYTPWLRANYSQGWGGTAKVRVGDSESDNSQAFESGKFGKMWDVGLGGTVTLKRDVALYAEADYRKEIDGNGAKGWRYNAGVRWSF</sequence>
<dbReference type="EMBL" id="MLFS01000011">
    <property type="protein sequence ID" value="ORM74130.1"/>
    <property type="molecule type" value="Genomic_DNA"/>
</dbReference>